<proteinExistence type="predicted"/>
<reference evidence="1" key="1">
    <citation type="submission" date="2021-03" db="EMBL/GenBank/DDBJ databases">
        <authorList>
            <consortium name="DOE Joint Genome Institute"/>
            <person name="Ahrendt S."/>
            <person name="Looney B.P."/>
            <person name="Miyauchi S."/>
            <person name="Morin E."/>
            <person name="Drula E."/>
            <person name="Courty P.E."/>
            <person name="Chicoki N."/>
            <person name="Fauchery L."/>
            <person name="Kohler A."/>
            <person name="Kuo A."/>
            <person name="Labutti K."/>
            <person name="Pangilinan J."/>
            <person name="Lipzen A."/>
            <person name="Riley R."/>
            <person name="Andreopoulos W."/>
            <person name="He G."/>
            <person name="Johnson J."/>
            <person name="Barry K.W."/>
            <person name="Grigoriev I.V."/>
            <person name="Nagy L."/>
            <person name="Hibbett D."/>
            <person name="Henrissat B."/>
            <person name="Matheny P.B."/>
            <person name="Labbe J."/>
            <person name="Martin F."/>
        </authorList>
    </citation>
    <scope>NUCLEOTIDE SEQUENCE</scope>
    <source>
        <strain evidence="1">HHB10654</strain>
    </source>
</reference>
<name>A0ACB8T1K4_9AGAM</name>
<keyword evidence="2" id="KW-1185">Reference proteome</keyword>
<evidence type="ECO:0000313" key="2">
    <source>
        <dbReference type="Proteomes" id="UP000814140"/>
    </source>
</evidence>
<sequence>MPSFSDLRFYSIPPIQDNSEAPRPSLLQRLQLDLWAGQLYLEDSASYSELCAFLGIDLETPGHGPRQSDGFVKPGDRPVGGRMDEICPFEESPMVALRKLVGLRRKGMEYWATHVGQILHSRGLKEKDIE</sequence>
<accession>A0ACB8T1K4</accession>
<dbReference type="EMBL" id="MU277206">
    <property type="protein sequence ID" value="KAI0062614.1"/>
    <property type="molecule type" value="Genomic_DNA"/>
</dbReference>
<comment type="caution">
    <text evidence="1">The sequence shown here is derived from an EMBL/GenBank/DDBJ whole genome shotgun (WGS) entry which is preliminary data.</text>
</comment>
<gene>
    <name evidence="1" type="ORF">BV25DRAFT_1803502</name>
</gene>
<protein>
    <submittedName>
        <fullName evidence="1">Uncharacterized protein</fullName>
    </submittedName>
</protein>
<evidence type="ECO:0000313" key="1">
    <source>
        <dbReference type="EMBL" id="KAI0062614.1"/>
    </source>
</evidence>
<dbReference type="Proteomes" id="UP000814140">
    <property type="component" value="Unassembled WGS sequence"/>
</dbReference>
<reference evidence="1" key="2">
    <citation type="journal article" date="2022" name="New Phytol.">
        <title>Evolutionary transition to the ectomycorrhizal habit in the genomes of a hyperdiverse lineage of mushroom-forming fungi.</title>
        <authorList>
            <person name="Looney B."/>
            <person name="Miyauchi S."/>
            <person name="Morin E."/>
            <person name="Drula E."/>
            <person name="Courty P.E."/>
            <person name="Kohler A."/>
            <person name="Kuo A."/>
            <person name="LaButti K."/>
            <person name="Pangilinan J."/>
            <person name="Lipzen A."/>
            <person name="Riley R."/>
            <person name="Andreopoulos W."/>
            <person name="He G."/>
            <person name="Johnson J."/>
            <person name="Nolan M."/>
            <person name="Tritt A."/>
            <person name="Barry K.W."/>
            <person name="Grigoriev I.V."/>
            <person name="Nagy L.G."/>
            <person name="Hibbett D."/>
            <person name="Henrissat B."/>
            <person name="Matheny P.B."/>
            <person name="Labbe J."/>
            <person name="Martin F.M."/>
        </authorList>
    </citation>
    <scope>NUCLEOTIDE SEQUENCE</scope>
    <source>
        <strain evidence="1">HHB10654</strain>
    </source>
</reference>
<organism evidence="1 2">
    <name type="scientific">Artomyces pyxidatus</name>
    <dbReference type="NCBI Taxonomy" id="48021"/>
    <lineage>
        <taxon>Eukaryota</taxon>
        <taxon>Fungi</taxon>
        <taxon>Dikarya</taxon>
        <taxon>Basidiomycota</taxon>
        <taxon>Agaricomycotina</taxon>
        <taxon>Agaricomycetes</taxon>
        <taxon>Russulales</taxon>
        <taxon>Auriscalpiaceae</taxon>
        <taxon>Artomyces</taxon>
    </lineage>
</organism>